<dbReference type="EMBL" id="CDMY01000897">
    <property type="protein sequence ID" value="CEM36633.1"/>
    <property type="molecule type" value="Genomic_DNA"/>
</dbReference>
<sequence length="222" mass="25123">MALLMLRMGAGAEDRHSSSKRRSFLLSMMGVKSAAVRPRRNEPYLLEFHSIDCDQCEDMEPVLRRVERELHTKIERLEVYLHPVNWDLLQKLDKKARCGGLPYYYNRRTNKYICGATTYSNFKAFAEGKPSRANLAPPAKPEELQASGRKTGVVARFFKSVERVREAGQQRMKERLEAEIQREEQQRAKRTKGKAADSKKGNGGGAKAGRAANPTVGRAQRG</sequence>
<dbReference type="PhylomeDB" id="A0A0G4GZN7"/>
<gene>
    <name evidence="2" type="ORF">Vbra_19187</name>
</gene>
<reference evidence="2 3" key="1">
    <citation type="submission" date="2014-11" db="EMBL/GenBank/DDBJ databases">
        <authorList>
            <person name="Zhu J."/>
            <person name="Qi W."/>
            <person name="Song R."/>
        </authorList>
    </citation>
    <scope>NUCLEOTIDE SEQUENCE [LARGE SCALE GENOMIC DNA]</scope>
</reference>
<dbReference type="AlphaFoldDB" id="A0A0G4GZN7"/>
<dbReference type="OrthoDB" id="394396at2759"/>
<dbReference type="InParanoid" id="A0A0G4GZN7"/>
<feature type="region of interest" description="Disordered" evidence="1">
    <location>
        <begin position="168"/>
        <end position="222"/>
    </location>
</feature>
<organism evidence="2 3">
    <name type="scientific">Vitrella brassicaformis (strain CCMP3155)</name>
    <dbReference type="NCBI Taxonomy" id="1169540"/>
    <lineage>
        <taxon>Eukaryota</taxon>
        <taxon>Sar</taxon>
        <taxon>Alveolata</taxon>
        <taxon>Colpodellida</taxon>
        <taxon>Vitrellaceae</taxon>
        <taxon>Vitrella</taxon>
    </lineage>
</organism>
<evidence type="ECO:0000313" key="2">
    <source>
        <dbReference type="EMBL" id="CEM36633.1"/>
    </source>
</evidence>
<proteinExistence type="predicted"/>
<feature type="compositionally biased region" description="Basic and acidic residues" evidence="1">
    <location>
        <begin position="168"/>
        <end position="187"/>
    </location>
</feature>
<protein>
    <recommendedName>
        <fullName evidence="4">Thioredoxin domain-containing protein</fullName>
    </recommendedName>
</protein>
<name>A0A0G4GZN7_VITBC</name>
<evidence type="ECO:0000313" key="3">
    <source>
        <dbReference type="Proteomes" id="UP000041254"/>
    </source>
</evidence>
<dbReference type="OMA" id="QCEDMEP"/>
<keyword evidence="3" id="KW-1185">Reference proteome</keyword>
<dbReference type="SUPFAM" id="SSF52833">
    <property type="entry name" value="Thioredoxin-like"/>
    <property type="match status" value="1"/>
</dbReference>
<dbReference type="VEuPathDB" id="CryptoDB:Vbra_19187"/>
<evidence type="ECO:0008006" key="4">
    <source>
        <dbReference type="Google" id="ProtNLM"/>
    </source>
</evidence>
<accession>A0A0G4GZN7</accession>
<dbReference type="Proteomes" id="UP000041254">
    <property type="component" value="Unassembled WGS sequence"/>
</dbReference>
<dbReference type="InterPro" id="IPR036249">
    <property type="entry name" value="Thioredoxin-like_sf"/>
</dbReference>
<evidence type="ECO:0000256" key="1">
    <source>
        <dbReference type="SAM" id="MobiDB-lite"/>
    </source>
</evidence>
<dbReference type="Gene3D" id="3.40.30.10">
    <property type="entry name" value="Glutaredoxin"/>
    <property type="match status" value="1"/>
</dbReference>